<dbReference type="Gene3D" id="1.10.260.40">
    <property type="entry name" value="lambda repressor-like DNA-binding domains"/>
    <property type="match status" value="1"/>
</dbReference>
<reference evidence="3 4" key="1">
    <citation type="journal article" date="2024" name="Chem. Sci.">
        <title>Discovery of megapolipeptins by genome mining of a Burkholderiales bacteria collection.</title>
        <authorList>
            <person name="Paulo B.S."/>
            <person name="Recchia M.J.J."/>
            <person name="Lee S."/>
            <person name="Fergusson C.H."/>
            <person name="Romanowski S.B."/>
            <person name="Hernandez A."/>
            <person name="Krull N."/>
            <person name="Liu D.Y."/>
            <person name="Cavanagh H."/>
            <person name="Bos A."/>
            <person name="Gray C.A."/>
            <person name="Murphy B.T."/>
            <person name="Linington R.G."/>
            <person name="Eustaquio A.S."/>
        </authorList>
    </citation>
    <scope>NUCLEOTIDE SEQUENCE [LARGE SCALE GENOMIC DNA]</scope>
    <source>
        <strain evidence="3 4">RL21-008-BIB-A</strain>
    </source>
</reference>
<feature type="compositionally biased region" description="Polar residues" evidence="1">
    <location>
        <begin position="82"/>
        <end position="94"/>
    </location>
</feature>
<dbReference type="CDD" id="cd00093">
    <property type="entry name" value="HTH_XRE"/>
    <property type="match status" value="1"/>
</dbReference>
<gene>
    <name evidence="3" type="ORF">PQR62_16780</name>
</gene>
<keyword evidence="4" id="KW-1185">Reference proteome</keyword>
<feature type="domain" description="HTH cro/C1-type" evidence="2">
    <location>
        <begin position="11"/>
        <end position="65"/>
    </location>
</feature>
<dbReference type="EMBL" id="JAQQFM010000007">
    <property type="protein sequence ID" value="MFL9925934.1"/>
    <property type="molecule type" value="Genomic_DNA"/>
</dbReference>
<protein>
    <submittedName>
        <fullName evidence="3">Helix-turn-helix domain-containing protein</fullName>
    </submittedName>
</protein>
<dbReference type="Proteomes" id="UP001629246">
    <property type="component" value="Unassembled WGS sequence"/>
</dbReference>
<evidence type="ECO:0000313" key="3">
    <source>
        <dbReference type="EMBL" id="MFL9925934.1"/>
    </source>
</evidence>
<dbReference type="SMART" id="SM00530">
    <property type="entry name" value="HTH_XRE"/>
    <property type="match status" value="1"/>
</dbReference>
<dbReference type="Pfam" id="PF01381">
    <property type="entry name" value="HTH_3"/>
    <property type="match status" value="1"/>
</dbReference>
<evidence type="ECO:0000259" key="2">
    <source>
        <dbReference type="PROSITE" id="PS50943"/>
    </source>
</evidence>
<evidence type="ECO:0000256" key="1">
    <source>
        <dbReference type="SAM" id="MobiDB-lite"/>
    </source>
</evidence>
<dbReference type="PROSITE" id="PS50943">
    <property type="entry name" value="HTH_CROC1"/>
    <property type="match status" value="1"/>
</dbReference>
<feature type="region of interest" description="Disordered" evidence="1">
    <location>
        <begin position="74"/>
        <end position="102"/>
    </location>
</feature>
<organism evidence="3 4">
    <name type="scientific">Herbaspirillum lusitanum</name>
    <dbReference type="NCBI Taxonomy" id="213312"/>
    <lineage>
        <taxon>Bacteria</taxon>
        <taxon>Pseudomonadati</taxon>
        <taxon>Pseudomonadota</taxon>
        <taxon>Betaproteobacteria</taxon>
        <taxon>Burkholderiales</taxon>
        <taxon>Oxalobacteraceae</taxon>
        <taxon>Herbaspirillum</taxon>
    </lineage>
</organism>
<dbReference type="SUPFAM" id="SSF47413">
    <property type="entry name" value="lambda repressor-like DNA-binding domains"/>
    <property type="match status" value="1"/>
</dbReference>
<sequence length="102" mass="10959">MASILDIGQQIRRARKARGLSAIELAELAGIHRNTLLALETGKGNIELNRLLAICGELKIELLLVPQQVAQMRGAEAAATPADSSTELSQQLSRLMQKEGGQ</sequence>
<dbReference type="RefSeq" id="WP_408159132.1">
    <property type="nucleotide sequence ID" value="NZ_JAQQFM010000007.1"/>
</dbReference>
<comment type="caution">
    <text evidence="3">The sequence shown here is derived from an EMBL/GenBank/DDBJ whole genome shotgun (WGS) entry which is preliminary data.</text>
</comment>
<dbReference type="InterPro" id="IPR001387">
    <property type="entry name" value="Cro/C1-type_HTH"/>
</dbReference>
<name>A0ABW9ACI1_9BURK</name>
<evidence type="ECO:0000313" key="4">
    <source>
        <dbReference type="Proteomes" id="UP001629246"/>
    </source>
</evidence>
<dbReference type="InterPro" id="IPR010982">
    <property type="entry name" value="Lambda_DNA-bd_dom_sf"/>
</dbReference>
<accession>A0ABW9ACI1</accession>
<proteinExistence type="predicted"/>